<accession>A0A078AZA2</accession>
<dbReference type="InterPro" id="IPR036534">
    <property type="entry name" value="GAR_dom_sf"/>
</dbReference>
<evidence type="ECO:0000313" key="7">
    <source>
        <dbReference type="Proteomes" id="UP000039865"/>
    </source>
</evidence>
<evidence type="ECO:0000259" key="5">
    <source>
        <dbReference type="PROSITE" id="PS51460"/>
    </source>
</evidence>
<keyword evidence="2" id="KW-0963">Cytoplasm</keyword>
<sequence length="202" mass="23464">MGLVCCAYERDRETKTTEMSSTHKVRITFSGTQDYASGTPEGDIQDPQQYPQDEEPTPTTTSSRRESVKKPANLKRYKSIRGDQVDEIVEKIVYEMDIQLPIIRILQGRYLIGTEYKMLMIKNDSCMVRVGGGFEKLEEYIMRNQDAELDKIKRMMVDNGKSFAEVMTSLLEKFNADKTVIFNYQKYSKYNIPEKCLPQEHR</sequence>
<dbReference type="OrthoDB" id="2250192at2759"/>
<dbReference type="GO" id="GO:0005856">
    <property type="term" value="C:cytoskeleton"/>
    <property type="evidence" value="ECO:0007669"/>
    <property type="project" value="UniProtKB-SubCell"/>
</dbReference>
<dbReference type="Proteomes" id="UP000039865">
    <property type="component" value="Unassembled WGS sequence"/>
</dbReference>
<feature type="domain" description="GAR" evidence="5">
    <location>
        <begin position="76"/>
        <end position="148"/>
    </location>
</feature>
<organism evidence="6 7">
    <name type="scientific">Stylonychia lemnae</name>
    <name type="common">Ciliate</name>
    <dbReference type="NCBI Taxonomy" id="5949"/>
    <lineage>
        <taxon>Eukaryota</taxon>
        <taxon>Sar</taxon>
        <taxon>Alveolata</taxon>
        <taxon>Ciliophora</taxon>
        <taxon>Intramacronucleata</taxon>
        <taxon>Spirotrichea</taxon>
        <taxon>Stichotrichia</taxon>
        <taxon>Sporadotrichida</taxon>
        <taxon>Oxytrichidae</taxon>
        <taxon>Stylonychinae</taxon>
        <taxon>Stylonychia</taxon>
    </lineage>
</organism>
<dbReference type="AlphaFoldDB" id="A0A078AZA2"/>
<gene>
    <name evidence="6" type="primary">Contig4564.g4873</name>
    <name evidence="6" type="ORF">STYLEM_15632</name>
</gene>
<proteinExistence type="predicted"/>
<evidence type="ECO:0000256" key="3">
    <source>
        <dbReference type="ARBA" id="ARBA00023212"/>
    </source>
</evidence>
<dbReference type="SMART" id="SM00243">
    <property type="entry name" value="GAS2"/>
    <property type="match status" value="1"/>
</dbReference>
<feature type="region of interest" description="Disordered" evidence="4">
    <location>
        <begin position="13"/>
        <end position="70"/>
    </location>
</feature>
<dbReference type="EMBL" id="CCKQ01014744">
    <property type="protein sequence ID" value="CDW86537.1"/>
    <property type="molecule type" value="Genomic_DNA"/>
</dbReference>
<comment type="subcellular location">
    <subcellularLocation>
        <location evidence="1">Cytoplasm</location>
        <location evidence="1">Cytoskeleton</location>
    </subcellularLocation>
</comment>
<protein>
    <submittedName>
        <fullName evidence="6">Growth arrest-specific protein 2</fullName>
    </submittedName>
</protein>
<dbReference type="GO" id="GO:0008017">
    <property type="term" value="F:microtubule binding"/>
    <property type="evidence" value="ECO:0007669"/>
    <property type="project" value="InterPro"/>
</dbReference>
<evidence type="ECO:0000256" key="2">
    <source>
        <dbReference type="ARBA" id="ARBA00022490"/>
    </source>
</evidence>
<feature type="compositionally biased region" description="Low complexity" evidence="4">
    <location>
        <begin position="45"/>
        <end position="61"/>
    </location>
</feature>
<dbReference type="Gene3D" id="3.30.920.20">
    <property type="entry name" value="Gas2-like domain"/>
    <property type="match status" value="1"/>
</dbReference>
<dbReference type="Pfam" id="PF02187">
    <property type="entry name" value="GAS2"/>
    <property type="match status" value="1"/>
</dbReference>
<dbReference type="SUPFAM" id="SSF143575">
    <property type="entry name" value="GAS2 domain-like"/>
    <property type="match status" value="1"/>
</dbReference>
<dbReference type="InterPro" id="IPR003108">
    <property type="entry name" value="GAR_dom"/>
</dbReference>
<keyword evidence="7" id="KW-1185">Reference proteome</keyword>
<reference evidence="6 7" key="1">
    <citation type="submission" date="2014-06" db="EMBL/GenBank/DDBJ databases">
        <authorList>
            <person name="Swart Estienne"/>
        </authorList>
    </citation>
    <scope>NUCLEOTIDE SEQUENCE [LARGE SCALE GENOMIC DNA]</scope>
    <source>
        <strain evidence="6 7">130c</strain>
    </source>
</reference>
<evidence type="ECO:0000313" key="6">
    <source>
        <dbReference type="EMBL" id="CDW86537.1"/>
    </source>
</evidence>
<dbReference type="InParanoid" id="A0A078AZA2"/>
<keyword evidence="3" id="KW-0206">Cytoskeleton</keyword>
<evidence type="ECO:0000256" key="4">
    <source>
        <dbReference type="SAM" id="MobiDB-lite"/>
    </source>
</evidence>
<name>A0A078AZA2_STYLE</name>
<evidence type="ECO:0000256" key="1">
    <source>
        <dbReference type="ARBA" id="ARBA00004245"/>
    </source>
</evidence>
<dbReference type="PROSITE" id="PS51460">
    <property type="entry name" value="GAR"/>
    <property type="match status" value="1"/>
</dbReference>